<evidence type="ECO:0008006" key="8">
    <source>
        <dbReference type="Google" id="ProtNLM"/>
    </source>
</evidence>
<keyword evidence="3 5" id="KW-1133">Transmembrane helix</keyword>
<reference evidence="6 7" key="1">
    <citation type="journal article" date="2016" name="Nat. Commun.">
        <title>Thousands of microbial genomes shed light on interconnected biogeochemical processes in an aquifer system.</title>
        <authorList>
            <person name="Anantharaman K."/>
            <person name="Brown C.T."/>
            <person name="Hug L.A."/>
            <person name="Sharon I."/>
            <person name="Castelle C.J."/>
            <person name="Probst A.J."/>
            <person name="Thomas B.C."/>
            <person name="Singh A."/>
            <person name="Wilkins M.J."/>
            <person name="Karaoz U."/>
            <person name="Brodie E.L."/>
            <person name="Williams K.H."/>
            <person name="Hubbard S.S."/>
            <person name="Banfield J.F."/>
        </authorList>
    </citation>
    <scope>NUCLEOTIDE SEQUENCE [LARGE SCALE GENOMIC DNA]</scope>
</reference>
<dbReference type="Proteomes" id="UP000176770">
    <property type="component" value="Unassembled WGS sequence"/>
</dbReference>
<dbReference type="GO" id="GO:0016020">
    <property type="term" value="C:membrane"/>
    <property type="evidence" value="ECO:0007669"/>
    <property type="project" value="UniProtKB-SubCell"/>
</dbReference>
<dbReference type="EMBL" id="MHOK01000010">
    <property type="protein sequence ID" value="OGZ62012.1"/>
    <property type="molecule type" value="Genomic_DNA"/>
</dbReference>
<gene>
    <name evidence="6" type="ORF">A3F94_00815</name>
</gene>
<protein>
    <recommendedName>
        <fullName evidence="8">MtN3 and saliva related transmembrane protein</fullName>
    </recommendedName>
</protein>
<evidence type="ECO:0000256" key="2">
    <source>
        <dbReference type="ARBA" id="ARBA00022692"/>
    </source>
</evidence>
<dbReference type="SMART" id="SM00679">
    <property type="entry name" value="CTNS"/>
    <property type="match status" value="1"/>
</dbReference>
<evidence type="ECO:0000256" key="1">
    <source>
        <dbReference type="ARBA" id="ARBA00004141"/>
    </source>
</evidence>
<dbReference type="Pfam" id="PF03083">
    <property type="entry name" value="MtN3_slv"/>
    <property type="match status" value="1"/>
</dbReference>
<sequence>MNFVTVIGLVAGGLTTFAMLPQLIKILKTKSTKDISLLLFIMAFLGVILWLVYGFLINDVPVMVGNGISLLLVGSVLILKLKYDGN</sequence>
<dbReference type="InterPro" id="IPR047662">
    <property type="entry name" value="SemiSWEET"/>
</dbReference>
<dbReference type="Gene3D" id="1.20.1280.290">
    <property type="match status" value="1"/>
</dbReference>
<dbReference type="InterPro" id="IPR006603">
    <property type="entry name" value="PQ-loop_rpt"/>
</dbReference>
<evidence type="ECO:0000256" key="5">
    <source>
        <dbReference type="SAM" id="Phobius"/>
    </source>
</evidence>
<dbReference type="InterPro" id="IPR004316">
    <property type="entry name" value="SWEET_rpt"/>
</dbReference>
<feature type="transmembrane region" description="Helical" evidence="5">
    <location>
        <begin position="36"/>
        <end position="56"/>
    </location>
</feature>
<evidence type="ECO:0000256" key="3">
    <source>
        <dbReference type="ARBA" id="ARBA00022989"/>
    </source>
</evidence>
<evidence type="ECO:0000256" key="4">
    <source>
        <dbReference type="ARBA" id="ARBA00023136"/>
    </source>
</evidence>
<evidence type="ECO:0000313" key="7">
    <source>
        <dbReference type="Proteomes" id="UP000176770"/>
    </source>
</evidence>
<accession>A0A1G2HHP1</accession>
<dbReference type="AlphaFoldDB" id="A0A1G2HHP1"/>
<comment type="subcellular location">
    <subcellularLocation>
        <location evidence="1">Membrane</location>
        <topology evidence="1">Multi-pass membrane protein</topology>
    </subcellularLocation>
</comment>
<dbReference type="NCBIfam" id="NF037968">
    <property type="entry name" value="SemiSWEET_2"/>
    <property type="match status" value="1"/>
</dbReference>
<comment type="caution">
    <text evidence="6">The sequence shown here is derived from an EMBL/GenBank/DDBJ whole genome shotgun (WGS) entry which is preliminary data.</text>
</comment>
<proteinExistence type="predicted"/>
<feature type="transmembrane region" description="Helical" evidence="5">
    <location>
        <begin position="62"/>
        <end position="81"/>
    </location>
</feature>
<keyword evidence="2 5" id="KW-0812">Transmembrane</keyword>
<feature type="transmembrane region" description="Helical" evidence="5">
    <location>
        <begin position="6"/>
        <end position="24"/>
    </location>
</feature>
<dbReference type="GO" id="GO:0051119">
    <property type="term" value="F:sugar transmembrane transporter activity"/>
    <property type="evidence" value="ECO:0007669"/>
    <property type="project" value="InterPro"/>
</dbReference>
<keyword evidence="4 5" id="KW-0472">Membrane</keyword>
<organism evidence="6 7">
    <name type="scientific">Candidatus Spechtbacteria bacterium RIFCSPLOWO2_12_FULL_38_22</name>
    <dbReference type="NCBI Taxonomy" id="1802165"/>
    <lineage>
        <taxon>Bacteria</taxon>
        <taxon>Candidatus Spechtiibacteriota</taxon>
    </lineage>
</organism>
<dbReference type="STRING" id="1802165.A3F94_00815"/>
<name>A0A1G2HHP1_9BACT</name>
<evidence type="ECO:0000313" key="6">
    <source>
        <dbReference type="EMBL" id="OGZ62012.1"/>
    </source>
</evidence>